<dbReference type="GO" id="GO:0005886">
    <property type="term" value="C:plasma membrane"/>
    <property type="evidence" value="ECO:0007669"/>
    <property type="project" value="UniProtKB-ARBA"/>
</dbReference>
<feature type="transmembrane region" description="Helical" evidence="5">
    <location>
        <begin position="131"/>
        <end position="153"/>
    </location>
</feature>
<feature type="transmembrane region" description="Helical" evidence="5">
    <location>
        <begin position="12"/>
        <end position="30"/>
    </location>
</feature>
<feature type="transmembrane region" description="Helical" evidence="5">
    <location>
        <begin position="36"/>
        <end position="54"/>
    </location>
</feature>
<organism evidence="6 10">
    <name type="scientific">Blautia obeum</name>
    <dbReference type="NCBI Taxonomy" id="40520"/>
    <lineage>
        <taxon>Bacteria</taxon>
        <taxon>Bacillati</taxon>
        <taxon>Bacillota</taxon>
        <taxon>Clostridia</taxon>
        <taxon>Lachnospirales</taxon>
        <taxon>Lachnospiraceae</taxon>
        <taxon>Blautia</taxon>
    </lineage>
</organism>
<reference evidence="10 11" key="1">
    <citation type="submission" date="2018-08" db="EMBL/GenBank/DDBJ databases">
        <title>A genome reference for cultivated species of the human gut microbiota.</title>
        <authorList>
            <person name="Zou Y."/>
            <person name="Xue W."/>
            <person name="Luo G."/>
        </authorList>
    </citation>
    <scope>NUCLEOTIDE SEQUENCE [LARGE SCALE GENOMIC DNA]</scope>
    <source>
        <strain evidence="6 10">AF14-23</strain>
        <strain evidence="9 13">AF37-6AC</strain>
        <strain evidence="8 11">AM27-32LB</strain>
        <strain evidence="7 12">AM29-25AC</strain>
    </source>
</reference>
<evidence type="ECO:0000256" key="4">
    <source>
        <dbReference type="ARBA" id="ARBA00023136"/>
    </source>
</evidence>
<evidence type="ECO:0000256" key="2">
    <source>
        <dbReference type="ARBA" id="ARBA00022692"/>
    </source>
</evidence>
<evidence type="ECO:0000256" key="3">
    <source>
        <dbReference type="ARBA" id="ARBA00022989"/>
    </source>
</evidence>
<feature type="transmembrane region" description="Helical" evidence="5">
    <location>
        <begin position="185"/>
        <end position="202"/>
    </location>
</feature>
<evidence type="ECO:0000313" key="11">
    <source>
        <dbReference type="Proteomes" id="UP000283928"/>
    </source>
</evidence>
<dbReference type="EMBL" id="QROS01000005">
    <property type="protein sequence ID" value="RHL47821.1"/>
    <property type="molecule type" value="Genomic_DNA"/>
</dbReference>
<dbReference type="PANTHER" id="PTHR33514:SF13">
    <property type="entry name" value="PROTEIN ABCI12, CHLOROPLASTIC"/>
    <property type="match status" value="1"/>
</dbReference>
<dbReference type="Proteomes" id="UP000283928">
    <property type="component" value="Unassembled WGS sequence"/>
</dbReference>
<evidence type="ECO:0000313" key="8">
    <source>
        <dbReference type="EMBL" id="RHE72287.1"/>
    </source>
</evidence>
<keyword evidence="3 5" id="KW-1133">Transmembrane helix</keyword>
<evidence type="ECO:0000313" key="7">
    <source>
        <dbReference type="EMBL" id="RHE12397.1"/>
    </source>
</evidence>
<comment type="subcellular location">
    <subcellularLocation>
        <location evidence="1">Membrane</location>
        <topology evidence="1">Multi-pass membrane protein</topology>
    </subcellularLocation>
</comment>
<evidence type="ECO:0000313" key="10">
    <source>
        <dbReference type="Proteomes" id="UP000265828"/>
    </source>
</evidence>
<dbReference type="InterPro" id="IPR003339">
    <property type="entry name" value="ABC/ECF_trnsptr_transmembrane"/>
</dbReference>
<evidence type="ECO:0000313" key="12">
    <source>
        <dbReference type="Proteomes" id="UP000284644"/>
    </source>
</evidence>
<accession>A0A395X8H1</accession>
<comment type="caution">
    <text evidence="6">The sequence shown here is derived from an EMBL/GenBank/DDBJ whole genome shotgun (WGS) entry which is preliminary data.</text>
</comment>
<dbReference type="PANTHER" id="PTHR33514">
    <property type="entry name" value="PROTEIN ABCI12, CHLOROPLASTIC"/>
    <property type="match status" value="1"/>
</dbReference>
<keyword evidence="2 5" id="KW-0812">Transmembrane</keyword>
<name>A0A395X8H1_9FIRM</name>
<gene>
    <name evidence="9" type="ORF">DW021_09125</name>
    <name evidence="8" type="ORF">DW723_12470</name>
    <name evidence="7" type="ORF">DW767_08525</name>
    <name evidence="6" type="ORF">DWW07_10525</name>
</gene>
<dbReference type="CDD" id="cd16914">
    <property type="entry name" value="EcfT"/>
    <property type="match status" value="1"/>
</dbReference>
<feature type="transmembrane region" description="Helical" evidence="5">
    <location>
        <begin position="231"/>
        <end position="257"/>
    </location>
</feature>
<dbReference type="EMBL" id="QSKO01000019">
    <property type="protein sequence ID" value="RHE72287.1"/>
    <property type="molecule type" value="Genomic_DNA"/>
</dbReference>
<protein>
    <submittedName>
        <fullName evidence="6">Energy-coupling factor transporter transmembrane protein EcfT</fullName>
    </submittedName>
</protein>
<evidence type="ECO:0000313" key="9">
    <source>
        <dbReference type="EMBL" id="RHL47821.1"/>
    </source>
</evidence>
<dbReference type="Pfam" id="PF02361">
    <property type="entry name" value="CbiQ"/>
    <property type="match status" value="1"/>
</dbReference>
<sequence length="351" mass="39822">MNMKENDSFSMCHPLLNFFYFAVALLFTMFNQHPVFLGISYAGAFVYGGLLNGWRKTLKQGLLLTLPGLLIIALLNPMFNHYGVTMLYYIESSGNWITLEAIVYGIVLGAVMFIVIQWFSCYNTVMTSDKFIYLFGRIIPALSLVLSMALRFVPRFLRQLKVIRNGQKAMGRDVSEGTVLNRIKYGLQMVSILVTWALENAIETSDSMRSRGYGLHGRTAFSIYRLTRRDCFLGAVMGGLFAVFTVGCAGGAAYAVYDSRIVMAGFSIQGYTAPVKVSPQLAIITYICFGIFCFIPVFLELYENWKFSQSRKQIGTEIGMTYRQIYEELDEVDFVYNNQEYKELVQEGKML</sequence>
<evidence type="ECO:0000313" key="6">
    <source>
        <dbReference type="EMBL" id="RGV63532.1"/>
    </source>
</evidence>
<proteinExistence type="predicted"/>
<keyword evidence="4 5" id="KW-0472">Membrane</keyword>
<evidence type="ECO:0000256" key="5">
    <source>
        <dbReference type="SAM" id="Phobius"/>
    </source>
</evidence>
<feature type="transmembrane region" description="Helical" evidence="5">
    <location>
        <begin position="61"/>
        <end position="79"/>
    </location>
</feature>
<dbReference type="Proteomes" id="UP000285897">
    <property type="component" value="Unassembled WGS sequence"/>
</dbReference>
<dbReference type="EMBL" id="QSJW01000005">
    <property type="protein sequence ID" value="RHE12397.1"/>
    <property type="molecule type" value="Genomic_DNA"/>
</dbReference>
<evidence type="ECO:0000256" key="1">
    <source>
        <dbReference type="ARBA" id="ARBA00004141"/>
    </source>
</evidence>
<dbReference type="Proteomes" id="UP000265828">
    <property type="component" value="Unassembled WGS sequence"/>
</dbReference>
<feature type="transmembrane region" description="Helical" evidence="5">
    <location>
        <begin position="99"/>
        <end position="119"/>
    </location>
</feature>
<dbReference type="AlphaFoldDB" id="A0A395X8H1"/>
<feature type="transmembrane region" description="Helical" evidence="5">
    <location>
        <begin position="277"/>
        <end position="302"/>
    </location>
</feature>
<dbReference type="Proteomes" id="UP000284644">
    <property type="component" value="Unassembled WGS sequence"/>
</dbReference>
<dbReference type="EMBL" id="QRZI01000006">
    <property type="protein sequence ID" value="RGV63532.1"/>
    <property type="molecule type" value="Genomic_DNA"/>
</dbReference>
<evidence type="ECO:0000313" key="13">
    <source>
        <dbReference type="Proteomes" id="UP000285897"/>
    </source>
</evidence>